<dbReference type="NCBIfam" id="NF008453">
    <property type="entry name" value="PRK11308.1"/>
    <property type="match status" value="2"/>
</dbReference>
<evidence type="ECO:0000256" key="5">
    <source>
        <dbReference type="ARBA" id="ARBA00022741"/>
    </source>
</evidence>
<dbReference type="AlphaFoldDB" id="A0A238LJ67"/>
<dbReference type="InterPro" id="IPR003593">
    <property type="entry name" value="AAA+_ATPase"/>
</dbReference>
<dbReference type="Proteomes" id="UP000201613">
    <property type="component" value="Unassembled WGS sequence"/>
</dbReference>
<evidence type="ECO:0000313" key="9">
    <source>
        <dbReference type="EMBL" id="SMY09445.1"/>
    </source>
</evidence>
<keyword evidence="10" id="KW-1185">Reference proteome</keyword>
<sequence length="537" mass="58870">MSDALLTYDNLSVRLPERMDREYAIKDLSLSLNANEILCVVGESGSGKSLTALSTMGLLDRNALTPSGRIDFMGRNLLEIDEQERRALVGAKLSMIFQEPMASLNPFYRVGDQVAETFSVHTDLPKAEIREKVLALFDEVLLPNPERIYRSYPHELSGGQCQRVMIASALALDPAVLIADEPTTALDVTTQAQILKLMLALRENHNTGIMFITHDFGVVAEIADRVAVMQHGNLVEIGTAAEVLRNPQHPYTQRLLSAVPILEPRAARTDLGEQILKASGIRKTYNYKGARGSTVSLKAVDDVSITLRRGETLGLVGESGSGKSTLSQSIIRMVEPDAGEIVIDGIPLHTLRTRALRRARRHMQIIFQDPNTALDPRQKVGDAIAEGPIVHGVSKTEALKRAETLLESVGLDASASQRFPHQFSGGQRQRICIARALALEPALLIADESVSALDVSVQRQILDLLHEIQGRLNFGLLFVTHDLRVASRICDRIAVMQKGKLVEVGEPIDLFQSPREEYTRQLLSAVPGTAIGQLAMP</sequence>
<keyword evidence="5" id="KW-0547">Nucleotide-binding</keyword>
<dbReference type="InterPro" id="IPR027417">
    <property type="entry name" value="P-loop_NTPase"/>
</dbReference>
<dbReference type="Pfam" id="PF00005">
    <property type="entry name" value="ABC_tran"/>
    <property type="match status" value="2"/>
</dbReference>
<name>A0A238LJ67_9RHOB</name>
<dbReference type="Pfam" id="PF08352">
    <property type="entry name" value="oligo_HPY"/>
    <property type="match status" value="2"/>
</dbReference>
<dbReference type="SUPFAM" id="SSF52540">
    <property type="entry name" value="P-loop containing nucleoside triphosphate hydrolases"/>
    <property type="match status" value="2"/>
</dbReference>
<evidence type="ECO:0000256" key="3">
    <source>
        <dbReference type="ARBA" id="ARBA00022448"/>
    </source>
</evidence>
<keyword evidence="3" id="KW-0813">Transport</keyword>
<keyword evidence="7" id="KW-0472">Membrane</keyword>
<comment type="similarity">
    <text evidence="2">Belongs to the ABC transporter superfamily.</text>
</comment>
<dbReference type="GO" id="GO:0055085">
    <property type="term" value="P:transmembrane transport"/>
    <property type="evidence" value="ECO:0007669"/>
    <property type="project" value="UniProtKB-ARBA"/>
</dbReference>
<dbReference type="NCBIfam" id="NF007739">
    <property type="entry name" value="PRK10419.1"/>
    <property type="match status" value="2"/>
</dbReference>
<dbReference type="FunFam" id="3.40.50.300:FF:000016">
    <property type="entry name" value="Oligopeptide ABC transporter ATP-binding component"/>
    <property type="match status" value="1"/>
</dbReference>
<dbReference type="CDD" id="cd03257">
    <property type="entry name" value="ABC_NikE_OppD_transporters"/>
    <property type="match status" value="2"/>
</dbReference>
<dbReference type="PROSITE" id="PS50893">
    <property type="entry name" value="ABC_TRANSPORTER_2"/>
    <property type="match status" value="2"/>
</dbReference>
<dbReference type="InterPro" id="IPR003439">
    <property type="entry name" value="ABC_transporter-like_ATP-bd"/>
</dbReference>
<evidence type="ECO:0000256" key="6">
    <source>
        <dbReference type="ARBA" id="ARBA00022840"/>
    </source>
</evidence>
<protein>
    <submittedName>
        <fullName evidence="9">Glutathione import ATP-binding protein GsiA</fullName>
        <ecNumber evidence="9">3.6.3.-</ecNumber>
    </submittedName>
</protein>
<evidence type="ECO:0000256" key="2">
    <source>
        <dbReference type="ARBA" id="ARBA00005417"/>
    </source>
</evidence>
<dbReference type="OrthoDB" id="9802264at2"/>
<keyword evidence="4" id="KW-1003">Cell membrane</keyword>
<dbReference type="InterPro" id="IPR013563">
    <property type="entry name" value="Oligopep_ABC_C"/>
</dbReference>
<keyword evidence="6 9" id="KW-0067">ATP-binding</keyword>
<organism evidence="9 10">
    <name type="scientific">Flavimaricola marinus</name>
    <dbReference type="NCBI Taxonomy" id="1819565"/>
    <lineage>
        <taxon>Bacteria</taxon>
        <taxon>Pseudomonadati</taxon>
        <taxon>Pseudomonadota</taxon>
        <taxon>Alphaproteobacteria</taxon>
        <taxon>Rhodobacterales</taxon>
        <taxon>Paracoccaceae</taxon>
        <taxon>Flavimaricola</taxon>
    </lineage>
</organism>
<reference evidence="9 10" key="1">
    <citation type="submission" date="2017-05" db="EMBL/GenBank/DDBJ databases">
        <authorList>
            <person name="Song R."/>
            <person name="Chenine A.L."/>
            <person name="Ruprecht R.M."/>
        </authorList>
    </citation>
    <scope>NUCLEOTIDE SEQUENCE [LARGE SCALE GENOMIC DNA]</scope>
    <source>
        <strain evidence="9 10">CECT 8899</strain>
    </source>
</reference>
<accession>A0A238LJ67</accession>
<dbReference type="Gene3D" id="3.40.50.300">
    <property type="entry name" value="P-loop containing nucleotide triphosphate hydrolases"/>
    <property type="match status" value="2"/>
</dbReference>
<evidence type="ECO:0000256" key="4">
    <source>
        <dbReference type="ARBA" id="ARBA00022475"/>
    </source>
</evidence>
<dbReference type="GO" id="GO:0005524">
    <property type="term" value="F:ATP binding"/>
    <property type="evidence" value="ECO:0007669"/>
    <property type="project" value="UniProtKB-KW"/>
</dbReference>
<feature type="domain" description="ABC transporter" evidence="8">
    <location>
        <begin position="276"/>
        <end position="523"/>
    </location>
</feature>
<gene>
    <name evidence="9" type="primary">gsiA_6</name>
    <name evidence="9" type="ORF">LOM8899_03612</name>
</gene>
<dbReference type="PANTHER" id="PTHR43297">
    <property type="entry name" value="OLIGOPEPTIDE TRANSPORT ATP-BINDING PROTEIN APPD"/>
    <property type="match status" value="1"/>
</dbReference>
<dbReference type="SMART" id="SM00382">
    <property type="entry name" value="AAA"/>
    <property type="match status" value="2"/>
</dbReference>
<proteinExistence type="inferred from homology"/>
<dbReference type="EC" id="3.6.3.-" evidence="9"/>
<dbReference type="GO" id="GO:0015833">
    <property type="term" value="P:peptide transport"/>
    <property type="evidence" value="ECO:0007669"/>
    <property type="project" value="InterPro"/>
</dbReference>
<keyword evidence="9" id="KW-0378">Hydrolase</keyword>
<dbReference type="InterPro" id="IPR050388">
    <property type="entry name" value="ABC_Ni/Peptide_Import"/>
</dbReference>
<feature type="domain" description="ABC transporter" evidence="8">
    <location>
        <begin position="6"/>
        <end position="256"/>
    </location>
</feature>
<evidence type="ECO:0000256" key="1">
    <source>
        <dbReference type="ARBA" id="ARBA00004417"/>
    </source>
</evidence>
<evidence type="ECO:0000256" key="7">
    <source>
        <dbReference type="ARBA" id="ARBA00023136"/>
    </source>
</evidence>
<evidence type="ECO:0000313" key="10">
    <source>
        <dbReference type="Proteomes" id="UP000201613"/>
    </source>
</evidence>
<comment type="subcellular location">
    <subcellularLocation>
        <location evidence="1">Cell inner membrane</location>
        <topology evidence="1">Peripheral membrane protein</topology>
    </subcellularLocation>
</comment>
<dbReference type="EMBL" id="FXZK01000009">
    <property type="protein sequence ID" value="SMY09445.1"/>
    <property type="molecule type" value="Genomic_DNA"/>
</dbReference>
<dbReference type="InterPro" id="IPR017871">
    <property type="entry name" value="ABC_transporter-like_CS"/>
</dbReference>
<evidence type="ECO:0000259" key="8">
    <source>
        <dbReference type="PROSITE" id="PS50893"/>
    </source>
</evidence>
<dbReference type="PANTHER" id="PTHR43297:SF2">
    <property type="entry name" value="DIPEPTIDE TRANSPORT ATP-BINDING PROTEIN DPPD"/>
    <property type="match status" value="1"/>
</dbReference>
<dbReference type="GO" id="GO:0005886">
    <property type="term" value="C:plasma membrane"/>
    <property type="evidence" value="ECO:0007669"/>
    <property type="project" value="UniProtKB-SubCell"/>
</dbReference>
<dbReference type="RefSeq" id="WP_093993621.1">
    <property type="nucleotide sequence ID" value="NZ_FXZK01000009.1"/>
</dbReference>
<dbReference type="GO" id="GO:0016887">
    <property type="term" value="F:ATP hydrolysis activity"/>
    <property type="evidence" value="ECO:0007669"/>
    <property type="project" value="InterPro"/>
</dbReference>
<dbReference type="PROSITE" id="PS00211">
    <property type="entry name" value="ABC_TRANSPORTER_1"/>
    <property type="match status" value="2"/>
</dbReference>